<evidence type="ECO:0000256" key="3">
    <source>
        <dbReference type="ARBA" id="ARBA00023163"/>
    </source>
</evidence>
<dbReference type="STRING" id="1166340.SAMN05192583_1772"/>
<dbReference type="RefSeq" id="WP_093665312.1">
    <property type="nucleotide sequence ID" value="NZ_FOCF01000003.1"/>
</dbReference>
<protein>
    <submittedName>
        <fullName evidence="6">DNA-binding transcriptional regulator, MarR family</fullName>
    </submittedName>
</protein>
<name>A0A1H8CVY9_9SPHN</name>
<evidence type="ECO:0000256" key="4">
    <source>
        <dbReference type="SAM" id="MobiDB-lite"/>
    </source>
</evidence>
<feature type="domain" description="HTH marR-type" evidence="5">
    <location>
        <begin position="27"/>
        <end position="159"/>
    </location>
</feature>
<dbReference type="EMBL" id="FOCF01000003">
    <property type="protein sequence ID" value="SEM99166.1"/>
    <property type="molecule type" value="Genomic_DNA"/>
</dbReference>
<feature type="region of interest" description="Disordered" evidence="4">
    <location>
        <begin position="1"/>
        <end position="24"/>
    </location>
</feature>
<dbReference type="PRINTS" id="PR00598">
    <property type="entry name" value="HTHMARR"/>
</dbReference>
<dbReference type="InterPro" id="IPR000835">
    <property type="entry name" value="HTH_MarR-typ"/>
</dbReference>
<sequence length="169" mass="18198">MDDAAERASGDRPTRVSEEDRPHPEAAVAPGYLANHAARVFNRNVDAALRRHGLSLSLIGPILLLSWRGPMRQRDLVAGSAVKQPAMVALLDKLEGMALIERAQSPDDGRAAIVSLTDKGSRMAAIGGDALRAENARGLSGLSQEEADTLVRLLQRLIDGFEAEHKHHS</sequence>
<dbReference type="OrthoDB" id="582199at2"/>
<keyword evidence="7" id="KW-1185">Reference proteome</keyword>
<dbReference type="PANTHER" id="PTHR42756">
    <property type="entry name" value="TRANSCRIPTIONAL REGULATOR, MARR"/>
    <property type="match status" value="1"/>
</dbReference>
<evidence type="ECO:0000259" key="5">
    <source>
        <dbReference type="PROSITE" id="PS50995"/>
    </source>
</evidence>
<dbReference type="InterPro" id="IPR036390">
    <property type="entry name" value="WH_DNA-bd_sf"/>
</dbReference>
<dbReference type="SMART" id="SM00347">
    <property type="entry name" value="HTH_MARR"/>
    <property type="match status" value="1"/>
</dbReference>
<dbReference type="Proteomes" id="UP000199206">
    <property type="component" value="Unassembled WGS sequence"/>
</dbReference>
<accession>A0A1H8CVY9</accession>
<gene>
    <name evidence="6" type="ORF">SAMN05192583_1772</name>
</gene>
<dbReference type="GO" id="GO:0003677">
    <property type="term" value="F:DNA binding"/>
    <property type="evidence" value="ECO:0007669"/>
    <property type="project" value="UniProtKB-KW"/>
</dbReference>
<keyword evidence="3" id="KW-0804">Transcription</keyword>
<dbReference type="InterPro" id="IPR036388">
    <property type="entry name" value="WH-like_DNA-bd_sf"/>
</dbReference>
<reference evidence="7" key="1">
    <citation type="submission" date="2016-10" db="EMBL/GenBank/DDBJ databases">
        <authorList>
            <person name="Varghese N."/>
            <person name="Submissions S."/>
        </authorList>
    </citation>
    <scope>NUCLEOTIDE SEQUENCE [LARGE SCALE GENOMIC DNA]</scope>
    <source>
        <strain evidence="7">S6-262</strain>
    </source>
</reference>
<dbReference type="PANTHER" id="PTHR42756:SF1">
    <property type="entry name" value="TRANSCRIPTIONAL REPRESSOR OF EMRAB OPERON"/>
    <property type="match status" value="1"/>
</dbReference>
<dbReference type="GO" id="GO:0003700">
    <property type="term" value="F:DNA-binding transcription factor activity"/>
    <property type="evidence" value="ECO:0007669"/>
    <property type="project" value="InterPro"/>
</dbReference>
<evidence type="ECO:0000256" key="2">
    <source>
        <dbReference type="ARBA" id="ARBA00023125"/>
    </source>
</evidence>
<dbReference type="AlphaFoldDB" id="A0A1H8CVY9"/>
<evidence type="ECO:0000313" key="7">
    <source>
        <dbReference type="Proteomes" id="UP000199206"/>
    </source>
</evidence>
<organism evidence="6 7">
    <name type="scientific">Sphingomonas gellani</name>
    <dbReference type="NCBI Taxonomy" id="1166340"/>
    <lineage>
        <taxon>Bacteria</taxon>
        <taxon>Pseudomonadati</taxon>
        <taxon>Pseudomonadota</taxon>
        <taxon>Alphaproteobacteria</taxon>
        <taxon>Sphingomonadales</taxon>
        <taxon>Sphingomonadaceae</taxon>
        <taxon>Sphingomonas</taxon>
    </lineage>
</organism>
<keyword evidence="2 6" id="KW-0238">DNA-binding</keyword>
<keyword evidence="1" id="KW-0805">Transcription regulation</keyword>
<evidence type="ECO:0000256" key="1">
    <source>
        <dbReference type="ARBA" id="ARBA00023015"/>
    </source>
</evidence>
<dbReference type="Gene3D" id="1.10.10.10">
    <property type="entry name" value="Winged helix-like DNA-binding domain superfamily/Winged helix DNA-binding domain"/>
    <property type="match status" value="1"/>
</dbReference>
<evidence type="ECO:0000313" key="6">
    <source>
        <dbReference type="EMBL" id="SEM99166.1"/>
    </source>
</evidence>
<proteinExistence type="predicted"/>
<dbReference type="Pfam" id="PF01047">
    <property type="entry name" value="MarR"/>
    <property type="match status" value="1"/>
</dbReference>
<dbReference type="SUPFAM" id="SSF46785">
    <property type="entry name" value="Winged helix' DNA-binding domain"/>
    <property type="match status" value="1"/>
</dbReference>
<dbReference type="PROSITE" id="PS50995">
    <property type="entry name" value="HTH_MARR_2"/>
    <property type="match status" value="1"/>
</dbReference>